<dbReference type="InterPro" id="IPR045684">
    <property type="entry name" value="DUF6191"/>
</dbReference>
<keyword evidence="2" id="KW-0812">Transmembrane</keyword>
<dbReference type="RefSeq" id="WP_089950024.1">
    <property type="nucleotide sequence ID" value="NZ_FOFR01000002.1"/>
</dbReference>
<sequence length="98" mass="10597">MSLGFLFAMSLPALVVALFVLAVVERFVRRGKKGTPMAAAGLGELGATFEAGKRDELEYREEERQLRDEEGDGAPPRSRVDLDAGTAVLKVPAPRLPD</sequence>
<keyword evidence="2" id="KW-1133">Transmembrane helix</keyword>
<reference evidence="4" key="1">
    <citation type="submission" date="2016-10" db="EMBL/GenBank/DDBJ databases">
        <authorList>
            <person name="Varghese N."/>
            <person name="Submissions S."/>
        </authorList>
    </citation>
    <scope>NUCLEOTIDE SEQUENCE [LARGE SCALE GENOMIC DNA]</scope>
    <source>
        <strain evidence="4">CGMCC 4.3525</strain>
    </source>
</reference>
<accession>A0A1H9EUM9</accession>
<dbReference type="AlphaFoldDB" id="A0A1H9EUM9"/>
<dbReference type="EMBL" id="FOFR01000002">
    <property type="protein sequence ID" value="SEQ28698.1"/>
    <property type="molecule type" value="Genomic_DNA"/>
</dbReference>
<evidence type="ECO:0000256" key="2">
    <source>
        <dbReference type="SAM" id="Phobius"/>
    </source>
</evidence>
<name>A0A1H9EUM9_9PSEU</name>
<evidence type="ECO:0000256" key="1">
    <source>
        <dbReference type="SAM" id="MobiDB-lite"/>
    </source>
</evidence>
<dbReference type="Pfam" id="PF19690">
    <property type="entry name" value="DUF6191"/>
    <property type="match status" value="1"/>
</dbReference>
<evidence type="ECO:0000313" key="4">
    <source>
        <dbReference type="Proteomes" id="UP000199352"/>
    </source>
</evidence>
<feature type="compositionally biased region" description="Basic and acidic residues" evidence="1">
    <location>
        <begin position="53"/>
        <end position="68"/>
    </location>
</feature>
<organism evidence="3 4">
    <name type="scientific">Lentzea xinjiangensis</name>
    <dbReference type="NCBI Taxonomy" id="402600"/>
    <lineage>
        <taxon>Bacteria</taxon>
        <taxon>Bacillati</taxon>
        <taxon>Actinomycetota</taxon>
        <taxon>Actinomycetes</taxon>
        <taxon>Pseudonocardiales</taxon>
        <taxon>Pseudonocardiaceae</taxon>
        <taxon>Lentzea</taxon>
    </lineage>
</organism>
<proteinExistence type="predicted"/>
<dbReference type="Proteomes" id="UP000199352">
    <property type="component" value="Unassembled WGS sequence"/>
</dbReference>
<keyword evidence="2" id="KW-0472">Membrane</keyword>
<evidence type="ECO:0000313" key="3">
    <source>
        <dbReference type="EMBL" id="SEQ28698.1"/>
    </source>
</evidence>
<keyword evidence="4" id="KW-1185">Reference proteome</keyword>
<protein>
    <submittedName>
        <fullName evidence="3">Uncharacterized protein</fullName>
    </submittedName>
</protein>
<dbReference type="STRING" id="402600.SAMN05216188_102655"/>
<gene>
    <name evidence="3" type="ORF">SAMN05216188_102655</name>
</gene>
<feature type="transmembrane region" description="Helical" evidence="2">
    <location>
        <begin position="6"/>
        <end position="24"/>
    </location>
</feature>
<feature type="region of interest" description="Disordered" evidence="1">
    <location>
        <begin position="53"/>
        <end position="84"/>
    </location>
</feature>